<comment type="pathway">
    <text evidence="2 12">Glycolipid biosynthesis; glycosylphosphatidylinositol-anchor biosynthesis.</text>
</comment>
<feature type="transmembrane region" description="Helical" evidence="12">
    <location>
        <begin position="460"/>
        <end position="483"/>
    </location>
</feature>
<feature type="transmembrane region" description="Helical" evidence="12">
    <location>
        <begin position="204"/>
        <end position="225"/>
    </location>
</feature>
<comment type="caution">
    <text evidence="13">The sequence shown here is derived from an EMBL/GenBank/DDBJ whole genome shotgun (WGS) entry which is preliminary data.</text>
</comment>
<comment type="function">
    <text evidence="12">Mannosyltransferase involved in glycosylphosphatidylinositol-anchor biosynthesis.</text>
</comment>
<keyword evidence="7 12" id="KW-0808">Transferase</keyword>
<keyword evidence="9 12" id="KW-0256">Endoplasmic reticulum</keyword>
<evidence type="ECO:0000256" key="12">
    <source>
        <dbReference type="RuleBase" id="RU363112"/>
    </source>
</evidence>
<comment type="similarity">
    <text evidence="3 12">Belongs to the PIGV family.</text>
</comment>
<accession>A0ABR2WER9</accession>
<dbReference type="EC" id="2.4.1.-" evidence="12"/>
<keyword evidence="6 12" id="KW-0328">Glycosyltransferase</keyword>
<evidence type="ECO:0000313" key="13">
    <source>
        <dbReference type="EMBL" id="KAK9760005.1"/>
    </source>
</evidence>
<evidence type="ECO:0000256" key="9">
    <source>
        <dbReference type="ARBA" id="ARBA00022824"/>
    </source>
</evidence>
<evidence type="ECO:0000256" key="4">
    <source>
        <dbReference type="ARBA" id="ARBA00013795"/>
    </source>
</evidence>
<sequence>MASIFTLHRSSNSTMESNFKRKGPLGLAEHLDTLAKPQAVEFSQTHPQSSTFAFVTKKQNNRILALFVLALFSRFFVWMIAFTSNYFIEDYDSSIDLILPDILTQSSFRILLKKVVTTFVRWDAFYFVHIAEEGYIYEQEYAFFPLLPLLMKGISATVLRPLLIFLDYKSLLVLSGVIISNVSFALATAALYHLSYSIFKKEKFAFISALCFCFTPSCMFMSSMYTESLFALLTFVGMDLYVHKWFWSAAIVWSSSTLTRSNGIVYAGFFIFDLCIKNRSKSIVIYTAQILKAIVLSLLTLLGMVSFQVYGYMNYCVNQSEPRPWCQSRIPLLYSFVQEEYWNCGLFRYYEWKQIPNFLLAAPMVLLSFCGIWSYAAHDWTRFLSLGILTTTPEAGIHVKTQIPEESGVSHSVKTSTGHVRTRNLNQNGHVMFSPVPYIPGSSDPVEGSQLKKNPLEDTFYTEALLPFIYLWGVMLVYCTLFMHIQVITRFFSCMPTVYWFAAHLLVQDIETSKWNRIASRYVLFYFITYGLVGIVLFSNFFPPA</sequence>
<comment type="caution">
    <text evidence="12">Lacks conserved residue(s) required for the propagation of feature annotation.</text>
</comment>
<evidence type="ECO:0000256" key="3">
    <source>
        <dbReference type="ARBA" id="ARBA00008698"/>
    </source>
</evidence>
<keyword evidence="14" id="KW-1185">Reference proteome</keyword>
<reference evidence="13 14" key="1">
    <citation type="submission" date="2023-04" db="EMBL/GenBank/DDBJ databases">
        <title>Genome of Basidiobolus ranarum AG-B5.</title>
        <authorList>
            <person name="Stajich J.E."/>
            <person name="Carter-House D."/>
            <person name="Gryganskyi A."/>
        </authorList>
    </citation>
    <scope>NUCLEOTIDE SEQUENCE [LARGE SCALE GENOMIC DNA]</scope>
    <source>
        <strain evidence="13 14">AG-B5</strain>
    </source>
</reference>
<keyword evidence="10 12" id="KW-1133">Transmembrane helix</keyword>
<feature type="transmembrane region" description="Helical" evidence="12">
    <location>
        <begin position="293"/>
        <end position="313"/>
    </location>
</feature>
<evidence type="ECO:0000256" key="8">
    <source>
        <dbReference type="ARBA" id="ARBA00022692"/>
    </source>
</evidence>
<evidence type="ECO:0000256" key="5">
    <source>
        <dbReference type="ARBA" id="ARBA00022502"/>
    </source>
</evidence>
<feature type="transmembrane region" description="Helical" evidence="12">
    <location>
        <begin position="355"/>
        <end position="376"/>
    </location>
</feature>
<name>A0ABR2WER9_9FUNG</name>
<evidence type="ECO:0000313" key="14">
    <source>
        <dbReference type="Proteomes" id="UP001479436"/>
    </source>
</evidence>
<evidence type="ECO:0000256" key="6">
    <source>
        <dbReference type="ARBA" id="ARBA00022676"/>
    </source>
</evidence>
<dbReference type="PANTHER" id="PTHR12468:SF2">
    <property type="entry name" value="GPI MANNOSYLTRANSFERASE 2"/>
    <property type="match status" value="1"/>
</dbReference>
<evidence type="ECO:0000256" key="10">
    <source>
        <dbReference type="ARBA" id="ARBA00022989"/>
    </source>
</evidence>
<dbReference type="Proteomes" id="UP001479436">
    <property type="component" value="Unassembled WGS sequence"/>
</dbReference>
<dbReference type="InterPro" id="IPR007315">
    <property type="entry name" value="PIG-V/Gpi18"/>
</dbReference>
<evidence type="ECO:0000256" key="1">
    <source>
        <dbReference type="ARBA" id="ARBA00004477"/>
    </source>
</evidence>
<feature type="transmembrane region" description="Helical" evidence="12">
    <location>
        <begin position="171"/>
        <end position="192"/>
    </location>
</feature>
<dbReference type="PANTHER" id="PTHR12468">
    <property type="entry name" value="GPI MANNOSYLTRANSFERASE 2"/>
    <property type="match status" value="1"/>
</dbReference>
<protein>
    <recommendedName>
        <fullName evidence="4 12">GPI mannosyltransferase 2</fullName>
        <ecNumber evidence="12">2.4.1.-</ecNumber>
    </recommendedName>
</protein>
<dbReference type="Pfam" id="PF04188">
    <property type="entry name" value="Mannosyl_trans2"/>
    <property type="match status" value="1"/>
</dbReference>
<keyword evidence="5 12" id="KW-0337">GPI-anchor biosynthesis</keyword>
<evidence type="ECO:0000256" key="2">
    <source>
        <dbReference type="ARBA" id="ARBA00004687"/>
    </source>
</evidence>
<keyword evidence="11 12" id="KW-0472">Membrane</keyword>
<evidence type="ECO:0000256" key="11">
    <source>
        <dbReference type="ARBA" id="ARBA00023136"/>
    </source>
</evidence>
<feature type="transmembrane region" description="Helical" evidence="12">
    <location>
        <begin position="519"/>
        <end position="542"/>
    </location>
</feature>
<comment type="subcellular location">
    <subcellularLocation>
        <location evidence="1 12">Endoplasmic reticulum membrane</location>
        <topology evidence="1 12">Multi-pass membrane protein</topology>
    </subcellularLocation>
</comment>
<gene>
    <name evidence="13" type="primary">GPI18_2</name>
    <name evidence="13" type="ORF">K7432_016408</name>
</gene>
<proteinExistence type="inferred from homology"/>
<dbReference type="EMBL" id="JASJQH010002688">
    <property type="protein sequence ID" value="KAK9760005.1"/>
    <property type="molecule type" value="Genomic_DNA"/>
</dbReference>
<feature type="transmembrane region" description="Helical" evidence="12">
    <location>
        <begin position="63"/>
        <end position="88"/>
    </location>
</feature>
<organism evidence="13 14">
    <name type="scientific">Basidiobolus ranarum</name>
    <dbReference type="NCBI Taxonomy" id="34480"/>
    <lineage>
        <taxon>Eukaryota</taxon>
        <taxon>Fungi</taxon>
        <taxon>Fungi incertae sedis</taxon>
        <taxon>Zoopagomycota</taxon>
        <taxon>Entomophthoromycotina</taxon>
        <taxon>Basidiobolomycetes</taxon>
        <taxon>Basidiobolales</taxon>
        <taxon>Basidiobolaceae</taxon>
        <taxon>Basidiobolus</taxon>
    </lineage>
</organism>
<keyword evidence="8 12" id="KW-0812">Transmembrane</keyword>
<evidence type="ECO:0000256" key="7">
    <source>
        <dbReference type="ARBA" id="ARBA00022679"/>
    </source>
</evidence>